<proteinExistence type="predicted"/>
<accession>A0A6V7CZ67</accession>
<dbReference type="AlphaFoldDB" id="A0A6V7CZ67"/>
<gene>
    <name evidence="1" type="ORF">CFBP8129_18660</name>
</gene>
<protein>
    <submittedName>
        <fullName evidence="1">Uncharacterized protein</fullName>
    </submittedName>
</protein>
<reference evidence="1" key="1">
    <citation type="submission" date="2020-07" db="EMBL/GenBank/DDBJ databases">
        <authorList>
            <person name="Pothier F. J."/>
        </authorList>
    </citation>
    <scope>NUCLEOTIDE SEQUENCE</scope>
    <source>
        <strain evidence="1">CFBP 8129</strain>
    </source>
</reference>
<dbReference type="EMBL" id="LR828253">
    <property type="protein sequence ID" value="CAD0325399.1"/>
    <property type="molecule type" value="Genomic_DNA"/>
</dbReference>
<name>A0A6V7CZ67_9XANT</name>
<evidence type="ECO:0000313" key="1">
    <source>
        <dbReference type="EMBL" id="CAD0325399.1"/>
    </source>
</evidence>
<organism evidence="1">
    <name type="scientific">Xanthomonas hortorum pv. gardneri</name>
    <dbReference type="NCBI Taxonomy" id="2754056"/>
    <lineage>
        <taxon>Bacteria</taxon>
        <taxon>Pseudomonadati</taxon>
        <taxon>Pseudomonadota</taxon>
        <taxon>Gammaproteobacteria</taxon>
        <taxon>Lysobacterales</taxon>
        <taxon>Lysobacteraceae</taxon>
        <taxon>Xanthomonas</taxon>
    </lineage>
</organism>
<dbReference type="EMBL" id="LR828253">
    <property type="protein sequence ID" value="CAD0325405.1"/>
    <property type="molecule type" value="Genomic_DNA"/>
</dbReference>
<sequence length="43" mass="4667">MTAAIERVRPLLSLMVAILWVVSLTVTPVPKSLANRKTCTTAN</sequence>